<keyword evidence="12" id="KW-0902">Two-component regulatory system</keyword>
<dbReference type="Proteomes" id="UP000093352">
    <property type="component" value="Unassembled WGS sequence"/>
</dbReference>
<proteinExistence type="predicted"/>
<feature type="transmembrane region" description="Helical" evidence="14">
    <location>
        <begin position="12"/>
        <end position="32"/>
    </location>
</feature>
<dbReference type="SUPFAM" id="SSF55874">
    <property type="entry name" value="ATPase domain of HSP90 chaperone/DNA topoisomerase II/histidine kinase"/>
    <property type="match status" value="1"/>
</dbReference>
<dbReference type="PANTHER" id="PTHR45528">
    <property type="entry name" value="SENSOR HISTIDINE KINASE CPXA"/>
    <property type="match status" value="1"/>
</dbReference>
<keyword evidence="13 14" id="KW-0472">Membrane</keyword>
<dbReference type="FunFam" id="1.10.287.130:FF:000001">
    <property type="entry name" value="Two-component sensor histidine kinase"/>
    <property type="match status" value="1"/>
</dbReference>
<dbReference type="EMBL" id="MBEW02000004">
    <property type="protein sequence ID" value="RDY21793.1"/>
    <property type="molecule type" value="Genomic_DNA"/>
</dbReference>
<dbReference type="CDD" id="cd06225">
    <property type="entry name" value="HAMP"/>
    <property type="match status" value="1"/>
</dbReference>
<evidence type="ECO:0000256" key="13">
    <source>
        <dbReference type="ARBA" id="ARBA00023136"/>
    </source>
</evidence>
<dbReference type="Gene3D" id="3.30.565.10">
    <property type="entry name" value="Histidine kinase-like ATPase, C-terminal domain"/>
    <property type="match status" value="1"/>
</dbReference>
<dbReference type="Pfam" id="PF00512">
    <property type="entry name" value="HisKA"/>
    <property type="match status" value="1"/>
</dbReference>
<keyword evidence="18" id="KW-1185">Reference proteome</keyword>
<keyword evidence="9 17" id="KW-0418">Kinase</keyword>
<dbReference type="AlphaFoldDB" id="A0A371IMS4"/>
<dbReference type="GO" id="GO:0005886">
    <property type="term" value="C:plasma membrane"/>
    <property type="evidence" value="ECO:0007669"/>
    <property type="project" value="UniProtKB-SubCell"/>
</dbReference>
<dbReference type="InterPro" id="IPR036890">
    <property type="entry name" value="HATPase_C_sf"/>
</dbReference>
<evidence type="ECO:0000313" key="18">
    <source>
        <dbReference type="Proteomes" id="UP000093352"/>
    </source>
</evidence>
<dbReference type="Gene3D" id="1.10.287.130">
    <property type="match status" value="1"/>
</dbReference>
<evidence type="ECO:0000256" key="8">
    <source>
        <dbReference type="ARBA" id="ARBA00022741"/>
    </source>
</evidence>
<gene>
    <name evidence="17" type="ORF">BBG48_002900</name>
</gene>
<dbReference type="GO" id="GO:0005524">
    <property type="term" value="F:ATP binding"/>
    <property type="evidence" value="ECO:0007669"/>
    <property type="project" value="UniProtKB-KW"/>
</dbReference>
<dbReference type="InterPro" id="IPR050398">
    <property type="entry name" value="HssS/ArlS-like"/>
</dbReference>
<comment type="caution">
    <text evidence="17">The sequence shown here is derived from an EMBL/GenBank/DDBJ whole genome shotgun (WGS) entry which is preliminary data.</text>
</comment>
<evidence type="ECO:0000256" key="12">
    <source>
        <dbReference type="ARBA" id="ARBA00023012"/>
    </source>
</evidence>
<accession>A0A371IMS4</accession>
<dbReference type="EC" id="2.7.13.3" evidence="3"/>
<keyword evidence="10" id="KW-0067">ATP-binding</keyword>
<organism evidence="17 18">
    <name type="scientific">Criibacterium bergeronii</name>
    <dbReference type="NCBI Taxonomy" id="1871336"/>
    <lineage>
        <taxon>Bacteria</taxon>
        <taxon>Bacillati</taxon>
        <taxon>Bacillota</taxon>
        <taxon>Clostridia</taxon>
        <taxon>Peptostreptococcales</taxon>
        <taxon>Filifactoraceae</taxon>
        <taxon>Criibacterium</taxon>
    </lineage>
</organism>
<dbReference type="SMART" id="SM00387">
    <property type="entry name" value="HATPase_c"/>
    <property type="match status" value="1"/>
</dbReference>
<evidence type="ECO:0000256" key="2">
    <source>
        <dbReference type="ARBA" id="ARBA00004651"/>
    </source>
</evidence>
<dbReference type="PROSITE" id="PS50109">
    <property type="entry name" value="HIS_KIN"/>
    <property type="match status" value="1"/>
</dbReference>
<dbReference type="SUPFAM" id="SSF47384">
    <property type="entry name" value="Homodimeric domain of signal transducing histidine kinase"/>
    <property type="match status" value="1"/>
</dbReference>
<dbReference type="InterPro" id="IPR003660">
    <property type="entry name" value="HAMP_dom"/>
</dbReference>
<evidence type="ECO:0000256" key="11">
    <source>
        <dbReference type="ARBA" id="ARBA00022989"/>
    </source>
</evidence>
<evidence type="ECO:0000256" key="3">
    <source>
        <dbReference type="ARBA" id="ARBA00012438"/>
    </source>
</evidence>
<evidence type="ECO:0000256" key="14">
    <source>
        <dbReference type="SAM" id="Phobius"/>
    </source>
</evidence>
<dbReference type="GO" id="GO:0000155">
    <property type="term" value="F:phosphorelay sensor kinase activity"/>
    <property type="evidence" value="ECO:0007669"/>
    <property type="project" value="InterPro"/>
</dbReference>
<evidence type="ECO:0000259" key="15">
    <source>
        <dbReference type="PROSITE" id="PS50109"/>
    </source>
</evidence>
<evidence type="ECO:0000256" key="5">
    <source>
        <dbReference type="ARBA" id="ARBA00022553"/>
    </source>
</evidence>
<dbReference type="PROSITE" id="PS50885">
    <property type="entry name" value="HAMP"/>
    <property type="match status" value="1"/>
</dbReference>
<dbReference type="STRING" id="1871336.BBG48_02735"/>
<evidence type="ECO:0000256" key="1">
    <source>
        <dbReference type="ARBA" id="ARBA00000085"/>
    </source>
</evidence>
<dbReference type="RefSeq" id="WP_068912595.1">
    <property type="nucleotide sequence ID" value="NZ_MBEW02000004.1"/>
</dbReference>
<keyword evidence="11 14" id="KW-1133">Transmembrane helix</keyword>
<dbReference type="InterPro" id="IPR005467">
    <property type="entry name" value="His_kinase_dom"/>
</dbReference>
<keyword evidence="8" id="KW-0547">Nucleotide-binding</keyword>
<keyword evidence="7 14" id="KW-0812">Transmembrane</keyword>
<evidence type="ECO:0000256" key="4">
    <source>
        <dbReference type="ARBA" id="ARBA00022475"/>
    </source>
</evidence>
<dbReference type="Pfam" id="PF02518">
    <property type="entry name" value="HATPase_c"/>
    <property type="match status" value="1"/>
</dbReference>
<reference evidence="17 18" key="1">
    <citation type="journal article" date="2016" name="Genome Announc.">
        <title>Draft Genome Sequence of Criibacterium bergeronii gen. nov., sp. nov., Strain CCRI-22567T, Isolated from a Vaginal Sample from a Woman with Bacterial Vaginosis.</title>
        <authorList>
            <person name="Maheux A.F."/>
            <person name="Berube E."/>
            <person name="Boudreau D.K."/>
            <person name="Raymond F."/>
            <person name="Corbeil J."/>
            <person name="Roy P.H."/>
            <person name="Boissinot M."/>
            <person name="Omar R.F."/>
        </authorList>
    </citation>
    <scope>NUCLEOTIDE SEQUENCE [LARGE SCALE GENOMIC DNA]</scope>
    <source>
        <strain evidence="17 18">CCRI-22567</strain>
    </source>
</reference>
<dbReference type="InterPro" id="IPR003661">
    <property type="entry name" value="HisK_dim/P_dom"/>
</dbReference>
<dbReference type="SUPFAM" id="SSF158472">
    <property type="entry name" value="HAMP domain-like"/>
    <property type="match status" value="1"/>
</dbReference>
<feature type="domain" description="Histidine kinase" evidence="15">
    <location>
        <begin position="273"/>
        <end position="487"/>
    </location>
</feature>
<dbReference type="SMART" id="SM00388">
    <property type="entry name" value="HisKA"/>
    <property type="match status" value="1"/>
</dbReference>
<comment type="catalytic activity">
    <reaction evidence="1">
        <text>ATP + protein L-histidine = ADP + protein N-phospho-L-histidine.</text>
        <dbReference type="EC" id="2.7.13.3"/>
    </reaction>
</comment>
<dbReference type="CDD" id="cd00082">
    <property type="entry name" value="HisKA"/>
    <property type="match status" value="1"/>
</dbReference>
<dbReference type="PANTHER" id="PTHR45528:SF1">
    <property type="entry name" value="SENSOR HISTIDINE KINASE CPXA"/>
    <property type="match status" value="1"/>
</dbReference>
<keyword evidence="4" id="KW-1003">Cell membrane</keyword>
<comment type="subcellular location">
    <subcellularLocation>
        <location evidence="2">Cell membrane</location>
        <topology evidence="2">Multi-pass membrane protein</topology>
    </subcellularLocation>
</comment>
<evidence type="ECO:0000256" key="7">
    <source>
        <dbReference type="ARBA" id="ARBA00022692"/>
    </source>
</evidence>
<sequence>MKKSLFYQIFTRIYIILIIFSLVLYMMFIVIYDKNSRDASRRHFIQKADAISYTLLPFFRNLRSGENDHLTYEENLGLGKYVKFIEEIPLSNIWIVDDYNKTIHVEFGKFNISYSSIPKDLRQLIDKCYKDGKTEFLEKHSQSIFQESLVIASPIKDTNQTIYGVTLVFKRAVSINSYIKESSAILLLAICGSLPIALIPSLFFSNIIVLPLKKIKKATDTIIDGDYSATTGVEQQNEVGVLAKNIDELSYILLQAQNDSNQAELTRKRYITNISHELRTPVSVIRGSLETLCDKVITDPKNIEEYQQIALNESIHLESMVNDLLELSRLQSPDYKIVKDKIDLCQVVQDAARMCRPLAKKLNRTIKLEEDIAYFEINADYSRIRQMFITVLDNAIKFSYENTDITIKTQNLSDIIKVSITNYGDGIDEKDLPYVFNEYYMSLDRQNSTGTGLGLAICSYIAKKHDINIYAKSNKNDKTSFYFEFKK</sequence>
<evidence type="ECO:0000256" key="10">
    <source>
        <dbReference type="ARBA" id="ARBA00022840"/>
    </source>
</evidence>
<dbReference type="InterPro" id="IPR003594">
    <property type="entry name" value="HATPase_dom"/>
</dbReference>
<evidence type="ECO:0000259" key="16">
    <source>
        <dbReference type="PROSITE" id="PS50885"/>
    </source>
</evidence>
<keyword evidence="5" id="KW-0597">Phosphoprotein</keyword>
<dbReference type="Gene3D" id="6.10.340.10">
    <property type="match status" value="1"/>
</dbReference>
<evidence type="ECO:0000256" key="6">
    <source>
        <dbReference type="ARBA" id="ARBA00022679"/>
    </source>
</evidence>
<protein>
    <recommendedName>
        <fullName evidence="3">histidine kinase</fullName>
        <ecNumber evidence="3">2.7.13.3</ecNumber>
    </recommendedName>
</protein>
<keyword evidence="6" id="KW-0808">Transferase</keyword>
<name>A0A371IMS4_9FIRM</name>
<evidence type="ECO:0000313" key="17">
    <source>
        <dbReference type="EMBL" id="RDY21793.1"/>
    </source>
</evidence>
<evidence type="ECO:0000256" key="9">
    <source>
        <dbReference type="ARBA" id="ARBA00022777"/>
    </source>
</evidence>
<feature type="transmembrane region" description="Helical" evidence="14">
    <location>
        <begin position="184"/>
        <end position="204"/>
    </location>
</feature>
<dbReference type="InterPro" id="IPR036097">
    <property type="entry name" value="HisK_dim/P_sf"/>
</dbReference>
<feature type="domain" description="HAMP" evidence="16">
    <location>
        <begin position="206"/>
        <end position="258"/>
    </location>
</feature>